<feature type="non-terminal residue" evidence="2">
    <location>
        <position position="200"/>
    </location>
</feature>
<dbReference type="SUPFAM" id="SSF54695">
    <property type="entry name" value="POZ domain"/>
    <property type="match status" value="1"/>
</dbReference>
<dbReference type="PANTHER" id="PTHR45632">
    <property type="entry name" value="LD33804P"/>
    <property type="match status" value="1"/>
</dbReference>
<protein>
    <recommendedName>
        <fullName evidence="1">BTB domain-containing protein</fullName>
    </recommendedName>
</protein>
<evidence type="ECO:0000313" key="3">
    <source>
        <dbReference type="Proteomes" id="UP001497497"/>
    </source>
</evidence>
<dbReference type="Pfam" id="PF07707">
    <property type="entry name" value="BACK"/>
    <property type="match status" value="1"/>
</dbReference>
<dbReference type="InterPro" id="IPR011705">
    <property type="entry name" value="BACK"/>
</dbReference>
<accession>A0AAV2ITV2</accession>
<name>A0AAV2ITV2_LYMST</name>
<keyword evidence="3" id="KW-1185">Reference proteome</keyword>
<sequence length="200" mass="23525">MTTMNTKIAVGVMESIKEIYLRHELEDFVVKIEDTEIKCHRFILSCSKYFCEHFRSGIKEVTDGRDPLRGISCDTFKLILEALYTGINVVTKDNAIAIWFASIQLQIDFMIELCEKMVVKMLSLDNFEEIYRNAKLINSKQIIGAIPNFVKMHFVQVRRMKTFYELPYRQFLNIVRDQKLVAECEDLVLESIMEWVEYPD</sequence>
<evidence type="ECO:0000259" key="1">
    <source>
        <dbReference type="PROSITE" id="PS50097"/>
    </source>
</evidence>
<dbReference type="CDD" id="cd18186">
    <property type="entry name" value="BTB_POZ_ZBTB_KLHL-like"/>
    <property type="match status" value="1"/>
</dbReference>
<dbReference type="PROSITE" id="PS50097">
    <property type="entry name" value="BTB"/>
    <property type="match status" value="1"/>
</dbReference>
<dbReference type="SMART" id="SM00225">
    <property type="entry name" value="BTB"/>
    <property type="match status" value="1"/>
</dbReference>
<feature type="domain" description="BTB" evidence="1">
    <location>
        <begin position="26"/>
        <end position="92"/>
    </location>
</feature>
<dbReference type="InterPro" id="IPR000210">
    <property type="entry name" value="BTB/POZ_dom"/>
</dbReference>
<reference evidence="2 3" key="1">
    <citation type="submission" date="2024-04" db="EMBL/GenBank/DDBJ databases">
        <authorList>
            <consortium name="Genoscope - CEA"/>
            <person name="William W."/>
        </authorList>
    </citation>
    <scope>NUCLEOTIDE SEQUENCE [LARGE SCALE GENOMIC DNA]</scope>
</reference>
<gene>
    <name evidence="2" type="ORF">GSLYS_00021951001</name>
</gene>
<dbReference type="AlphaFoldDB" id="A0AAV2ITV2"/>
<dbReference type="Proteomes" id="UP001497497">
    <property type="component" value="Unassembled WGS sequence"/>
</dbReference>
<proteinExistence type="predicted"/>
<dbReference type="InterPro" id="IPR011333">
    <property type="entry name" value="SKP1/BTB/POZ_sf"/>
</dbReference>
<dbReference type="Gene3D" id="1.25.40.420">
    <property type="match status" value="1"/>
</dbReference>
<dbReference type="Gene3D" id="3.30.710.10">
    <property type="entry name" value="Potassium Channel Kv1.1, Chain A"/>
    <property type="match status" value="1"/>
</dbReference>
<organism evidence="2 3">
    <name type="scientific">Lymnaea stagnalis</name>
    <name type="common">Great pond snail</name>
    <name type="synonym">Helix stagnalis</name>
    <dbReference type="NCBI Taxonomy" id="6523"/>
    <lineage>
        <taxon>Eukaryota</taxon>
        <taxon>Metazoa</taxon>
        <taxon>Spiralia</taxon>
        <taxon>Lophotrochozoa</taxon>
        <taxon>Mollusca</taxon>
        <taxon>Gastropoda</taxon>
        <taxon>Heterobranchia</taxon>
        <taxon>Euthyneura</taxon>
        <taxon>Panpulmonata</taxon>
        <taxon>Hygrophila</taxon>
        <taxon>Lymnaeoidea</taxon>
        <taxon>Lymnaeidae</taxon>
        <taxon>Lymnaea</taxon>
    </lineage>
</organism>
<evidence type="ECO:0000313" key="2">
    <source>
        <dbReference type="EMBL" id="CAL1548634.1"/>
    </source>
</evidence>
<comment type="caution">
    <text evidence="2">The sequence shown here is derived from an EMBL/GenBank/DDBJ whole genome shotgun (WGS) entry which is preliminary data.</text>
</comment>
<dbReference type="EMBL" id="CAXITT010001499">
    <property type="protein sequence ID" value="CAL1548634.1"/>
    <property type="molecule type" value="Genomic_DNA"/>
</dbReference>
<dbReference type="Pfam" id="PF00651">
    <property type="entry name" value="BTB"/>
    <property type="match status" value="1"/>
</dbReference>